<protein>
    <submittedName>
        <fullName evidence="4">Uncharacterized protein</fullName>
    </submittedName>
</protein>
<dbReference type="Pfam" id="PF02458">
    <property type="entry name" value="Transferase"/>
    <property type="match status" value="1"/>
</dbReference>
<organism evidence="4 5">
    <name type="scientific">Coptis chinensis</name>
    <dbReference type="NCBI Taxonomy" id="261450"/>
    <lineage>
        <taxon>Eukaryota</taxon>
        <taxon>Viridiplantae</taxon>
        <taxon>Streptophyta</taxon>
        <taxon>Embryophyta</taxon>
        <taxon>Tracheophyta</taxon>
        <taxon>Spermatophyta</taxon>
        <taxon>Magnoliopsida</taxon>
        <taxon>Ranunculales</taxon>
        <taxon>Ranunculaceae</taxon>
        <taxon>Coptidoideae</taxon>
        <taxon>Coptis</taxon>
    </lineage>
</organism>
<reference evidence="4 5" key="1">
    <citation type="submission" date="2020-10" db="EMBL/GenBank/DDBJ databases">
        <title>The Coptis chinensis genome and diversification of protoberbering-type alkaloids.</title>
        <authorList>
            <person name="Wang B."/>
            <person name="Shu S."/>
            <person name="Song C."/>
            <person name="Liu Y."/>
        </authorList>
    </citation>
    <scope>NUCLEOTIDE SEQUENCE [LARGE SCALE GENOMIC DNA]</scope>
    <source>
        <strain evidence="4">HL-2020</strain>
        <tissue evidence="4">Leaf</tissue>
    </source>
</reference>
<dbReference type="PANTHER" id="PTHR31642">
    <property type="entry name" value="TRICHOTHECENE 3-O-ACETYLTRANSFERASE"/>
    <property type="match status" value="1"/>
</dbReference>
<dbReference type="PANTHER" id="PTHR31642:SF11">
    <property type="entry name" value="SHIKIMATE O-HYDROXYCINNAMOYLTRANSFERASE"/>
    <property type="match status" value="1"/>
</dbReference>
<gene>
    <name evidence="4" type="ORF">IFM89_035294</name>
</gene>
<accession>A0A835IIR3</accession>
<comment type="similarity">
    <text evidence="1">Belongs to the plant acyltransferase family.</text>
</comment>
<dbReference type="SUPFAM" id="SSF52777">
    <property type="entry name" value="CoA-dependent acyltransferases"/>
    <property type="match status" value="1"/>
</dbReference>
<keyword evidence="5" id="KW-1185">Reference proteome</keyword>
<dbReference type="InterPro" id="IPR050317">
    <property type="entry name" value="Plant_Fungal_Acyltransferase"/>
</dbReference>
<dbReference type="EMBL" id="JADFTS010000003">
    <property type="protein sequence ID" value="KAF9617313.1"/>
    <property type="molecule type" value="Genomic_DNA"/>
</dbReference>
<dbReference type="GO" id="GO:0016747">
    <property type="term" value="F:acyltransferase activity, transferring groups other than amino-acyl groups"/>
    <property type="evidence" value="ECO:0007669"/>
    <property type="project" value="TreeGrafter"/>
</dbReference>
<keyword evidence="3" id="KW-0012">Acyltransferase</keyword>
<dbReference type="Proteomes" id="UP000631114">
    <property type="component" value="Unassembled WGS sequence"/>
</dbReference>
<dbReference type="Gene3D" id="3.30.559.10">
    <property type="entry name" value="Chloramphenicol acetyltransferase-like domain"/>
    <property type="match status" value="1"/>
</dbReference>
<evidence type="ECO:0000256" key="1">
    <source>
        <dbReference type="ARBA" id="ARBA00009861"/>
    </source>
</evidence>
<evidence type="ECO:0000256" key="2">
    <source>
        <dbReference type="ARBA" id="ARBA00022679"/>
    </source>
</evidence>
<keyword evidence="2" id="KW-0808">Transferase</keyword>
<dbReference type="AlphaFoldDB" id="A0A835IIR3"/>
<proteinExistence type="inferred from homology"/>
<dbReference type="InterPro" id="IPR023213">
    <property type="entry name" value="CAT-like_dom_sf"/>
</dbReference>
<evidence type="ECO:0000313" key="5">
    <source>
        <dbReference type="Proteomes" id="UP000631114"/>
    </source>
</evidence>
<comment type="caution">
    <text evidence="4">The sequence shown here is derived from an EMBL/GenBank/DDBJ whole genome shotgun (WGS) entry which is preliminary data.</text>
</comment>
<evidence type="ECO:0000313" key="4">
    <source>
        <dbReference type="EMBL" id="KAF9617313.1"/>
    </source>
</evidence>
<dbReference type="OrthoDB" id="671439at2759"/>
<sequence>MQDHGNGPTKTAVAMLKISRNQISLLKAKCKEASSSDNFSTYEVLAAHIWRCATKARRLLDDQDTKLSIATDGRSRLCPPLPSGYFGNAIFHDSNGNFW</sequence>
<name>A0A835IIR3_9MAGN</name>
<evidence type="ECO:0000256" key="3">
    <source>
        <dbReference type="ARBA" id="ARBA00023315"/>
    </source>
</evidence>